<accession>A0A0F7SJN5</accession>
<sequence>MSCYGSPLYSTSSCFPLVSDALGLAQSHSPHNLSVQSDLKSPSATLHTTPPLPMQSMSDEKYPPLTHQSRIIVVGGGGTIGSSTALHLARRGYVNVVVLDEFEIPSAQSAGFDLNKIAGGAVKEGWRGQLSGEIMKGWREDPVFSPYYHETGRVTGAHRFPEKIAKLRAAYDSAKADGYGKNYEWLDSGEAIVSKIPQLAKGNLKDWKGLWVPDSGWVAAKDTISSVGRELSRLGVQMIFGPSGKFKRPVLSASGKVCVGVETADGTIHKADRVIMACGAWTPSLIDLKGQCISKCWVLAHIQLTSEEVKSFKNIPVLYDDQLGFFIEPDEETGLLKLCNEFSGYTRILHSQTPFGTSHPQDISVPRSHAVHPTDTIPTEGLDDIKYLISTLLPDFQDRPLVGAKMCWCTDTADAEWLFTEDPRWRGLFLTTGDSGHSFHTIPYVGSEVADLLEGKMSAEKQKAWGWRKPTDPNGTGRGGPPPKDLTDVLGWTNGDDEEEV</sequence>
<dbReference type="GO" id="GO:0050660">
    <property type="term" value="F:flavin adenine dinucleotide binding"/>
    <property type="evidence" value="ECO:0007669"/>
    <property type="project" value="InterPro"/>
</dbReference>
<evidence type="ECO:0000256" key="3">
    <source>
        <dbReference type="ARBA" id="ARBA00022630"/>
    </source>
</evidence>
<dbReference type="Gene3D" id="3.30.9.10">
    <property type="entry name" value="D-Amino Acid Oxidase, subunit A, domain 2"/>
    <property type="match status" value="1"/>
</dbReference>
<feature type="region of interest" description="Disordered" evidence="6">
    <location>
        <begin position="32"/>
        <end position="61"/>
    </location>
</feature>
<evidence type="ECO:0000313" key="8">
    <source>
        <dbReference type="EMBL" id="CDZ98665.1"/>
    </source>
</evidence>
<keyword evidence="3" id="KW-0285">Flavoprotein</keyword>
<proteinExistence type="inferred from homology"/>
<dbReference type="InterPro" id="IPR045170">
    <property type="entry name" value="MTOX"/>
</dbReference>
<evidence type="ECO:0000256" key="2">
    <source>
        <dbReference type="ARBA" id="ARBA00010989"/>
    </source>
</evidence>
<evidence type="ECO:0000256" key="6">
    <source>
        <dbReference type="SAM" id="MobiDB-lite"/>
    </source>
</evidence>
<dbReference type="Pfam" id="PF01266">
    <property type="entry name" value="DAO"/>
    <property type="match status" value="1"/>
</dbReference>
<feature type="domain" description="FAD dependent oxidoreductase" evidence="7">
    <location>
        <begin position="71"/>
        <end position="452"/>
    </location>
</feature>
<dbReference type="Gene3D" id="3.50.50.60">
    <property type="entry name" value="FAD/NAD(P)-binding domain"/>
    <property type="match status" value="1"/>
</dbReference>
<evidence type="ECO:0000256" key="4">
    <source>
        <dbReference type="ARBA" id="ARBA00022827"/>
    </source>
</evidence>
<keyword evidence="5" id="KW-0560">Oxidoreductase</keyword>
<evidence type="ECO:0000256" key="5">
    <source>
        <dbReference type="ARBA" id="ARBA00023002"/>
    </source>
</evidence>
<evidence type="ECO:0000259" key="7">
    <source>
        <dbReference type="Pfam" id="PF01266"/>
    </source>
</evidence>
<keyword evidence="4" id="KW-0274">FAD</keyword>
<protein>
    <submittedName>
        <fullName evidence="8">FAD-dependent oxidoreductase</fullName>
    </submittedName>
</protein>
<reference evidence="8" key="1">
    <citation type="submission" date="2014-08" db="EMBL/GenBank/DDBJ databases">
        <authorList>
            <person name="Sharma Rahul"/>
            <person name="Thines Marco"/>
        </authorList>
    </citation>
    <scope>NUCLEOTIDE SEQUENCE</scope>
</reference>
<dbReference type="GO" id="GO:0008115">
    <property type="term" value="F:sarcosine oxidase activity"/>
    <property type="evidence" value="ECO:0007669"/>
    <property type="project" value="TreeGrafter"/>
</dbReference>
<comment type="similarity">
    <text evidence="2">Belongs to the MSOX/MTOX family.</text>
</comment>
<name>A0A0F7SJN5_PHARH</name>
<evidence type="ECO:0000256" key="1">
    <source>
        <dbReference type="ARBA" id="ARBA00001974"/>
    </source>
</evidence>
<organism evidence="8">
    <name type="scientific">Phaffia rhodozyma</name>
    <name type="common">Yeast</name>
    <name type="synonym">Xanthophyllomyces dendrorhous</name>
    <dbReference type="NCBI Taxonomy" id="264483"/>
    <lineage>
        <taxon>Eukaryota</taxon>
        <taxon>Fungi</taxon>
        <taxon>Dikarya</taxon>
        <taxon>Basidiomycota</taxon>
        <taxon>Agaricomycotina</taxon>
        <taxon>Tremellomycetes</taxon>
        <taxon>Cystofilobasidiales</taxon>
        <taxon>Mrakiaceae</taxon>
        <taxon>Phaffia</taxon>
    </lineage>
</organism>
<dbReference type="EMBL" id="LN483345">
    <property type="protein sequence ID" value="CDZ98665.1"/>
    <property type="molecule type" value="Genomic_DNA"/>
</dbReference>
<dbReference type="PANTHER" id="PTHR10961:SF26">
    <property type="entry name" value="L-SACCHAROPINE OXIDASE"/>
    <property type="match status" value="1"/>
</dbReference>
<feature type="compositionally biased region" description="Polar residues" evidence="6">
    <location>
        <begin position="32"/>
        <end position="48"/>
    </location>
</feature>
<comment type="cofactor">
    <cofactor evidence="1">
        <name>FAD</name>
        <dbReference type="ChEBI" id="CHEBI:57692"/>
    </cofactor>
</comment>
<dbReference type="SUPFAM" id="SSF51905">
    <property type="entry name" value="FAD/NAD(P)-binding domain"/>
    <property type="match status" value="1"/>
</dbReference>
<dbReference type="InterPro" id="IPR006076">
    <property type="entry name" value="FAD-dep_OxRdtase"/>
</dbReference>
<feature type="region of interest" description="Disordered" evidence="6">
    <location>
        <begin position="461"/>
        <end position="501"/>
    </location>
</feature>
<dbReference type="GO" id="GO:0051698">
    <property type="term" value="F:saccharopine oxidase activity"/>
    <property type="evidence" value="ECO:0007669"/>
    <property type="project" value="TreeGrafter"/>
</dbReference>
<dbReference type="PANTHER" id="PTHR10961">
    <property type="entry name" value="PEROXISOMAL SARCOSINE OXIDASE"/>
    <property type="match status" value="1"/>
</dbReference>
<dbReference type="AlphaFoldDB" id="A0A0F7SJN5"/>
<dbReference type="InterPro" id="IPR036188">
    <property type="entry name" value="FAD/NAD-bd_sf"/>
</dbReference>